<dbReference type="InterPro" id="IPR002318">
    <property type="entry name" value="Ala-tRNA-lgiase_IIc"/>
</dbReference>
<protein>
    <recommendedName>
        <fullName evidence="2">alanine--tRNA ligase</fullName>
        <ecNumber evidence="2">6.1.1.7</ecNumber>
    </recommendedName>
</protein>
<dbReference type="GO" id="GO:0002161">
    <property type="term" value="F:aminoacyl-tRNA deacylase activity"/>
    <property type="evidence" value="ECO:0007669"/>
    <property type="project" value="TreeGrafter"/>
</dbReference>
<dbReference type="Gene3D" id="3.30.980.10">
    <property type="entry name" value="Threonyl-trna Synthetase, Chain A, domain 2"/>
    <property type="match status" value="1"/>
</dbReference>
<dbReference type="PANTHER" id="PTHR11777:SF9">
    <property type="entry name" value="ALANINE--TRNA LIGASE, CYTOPLASMIC"/>
    <property type="match status" value="1"/>
</dbReference>
<proteinExistence type="inferred from homology"/>
<dbReference type="AlphaFoldDB" id="A0A3M0YXF6"/>
<comment type="caution">
    <text evidence="11">The sequence shown here is derived from an EMBL/GenBank/DDBJ whole genome shotgun (WGS) entry which is preliminary data.</text>
</comment>
<dbReference type="Proteomes" id="UP000269410">
    <property type="component" value="Unassembled WGS sequence"/>
</dbReference>
<dbReference type="InterPro" id="IPR018162">
    <property type="entry name" value="Ala-tRNA-ligase_IIc_anticod-bd"/>
</dbReference>
<dbReference type="InterPro" id="IPR012947">
    <property type="entry name" value="tRNA_SAD"/>
</dbReference>
<dbReference type="InterPro" id="IPR045864">
    <property type="entry name" value="aa-tRNA-synth_II/BPL/LPL"/>
</dbReference>
<accession>A0A3M0YXF6</accession>
<keyword evidence="5" id="KW-0547">Nucleotide-binding</keyword>
<evidence type="ECO:0000256" key="7">
    <source>
        <dbReference type="ARBA" id="ARBA00022884"/>
    </source>
</evidence>
<dbReference type="InterPro" id="IPR018165">
    <property type="entry name" value="Ala-tRNA-synth_IIc_core"/>
</dbReference>
<keyword evidence="8" id="KW-0648">Protein biosynthesis</keyword>
<keyword evidence="7" id="KW-0694">RNA-binding</keyword>
<keyword evidence="6" id="KW-0067">ATP-binding</keyword>
<keyword evidence="3" id="KW-0820">tRNA-binding</keyword>
<dbReference type="GO" id="GO:0006419">
    <property type="term" value="P:alanyl-tRNA aminoacylation"/>
    <property type="evidence" value="ECO:0007669"/>
    <property type="project" value="InterPro"/>
</dbReference>
<reference evidence="11 12" key="1">
    <citation type="submission" date="2018-10" db="EMBL/GenBank/DDBJ databases">
        <title>Thermophilic Lithotrophy and Phototrophy in an Intertidal, Iron-rich, Geothermal Spring.</title>
        <authorList>
            <person name="Ward L.M."/>
            <person name="Idei A."/>
            <person name="Nakagawa M."/>
            <person name="Ueno Y."/>
            <person name="Fischer W."/>
            <person name="Mcglynn S.E."/>
        </authorList>
    </citation>
    <scope>NUCLEOTIDE SEQUENCE [LARGE SCALE GENOMIC DNA]</scope>
    <source>
        <strain evidence="11">J137</strain>
    </source>
</reference>
<evidence type="ECO:0000256" key="4">
    <source>
        <dbReference type="ARBA" id="ARBA00022598"/>
    </source>
</evidence>
<evidence type="ECO:0000256" key="5">
    <source>
        <dbReference type="ARBA" id="ARBA00022741"/>
    </source>
</evidence>
<dbReference type="GO" id="GO:0005829">
    <property type="term" value="C:cytosol"/>
    <property type="evidence" value="ECO:0007669"/>
    <property type="project" value="TreeGrafter"/>
</dbReference>
<dbReference type="GO" id="GO:0000049">
    <property type="term" value="F:tRNA binding"/>
    <property type="evidence" value="ECO:0007669"/>
    <property type="project" value="UniProtKB-KW"/>
</dbReference>
<dbReference type="Pfam" id="PF01411">
    <property type="entry name" value="tRNA-synt_2c"/>
    <property type="match status" value="1"/>
</dbReference>
<evidence type="ECO:0000256" key="3">
    <source>
        <dbReference type="ARBA" id="ARBA00022555"/>
    </source>
</evidence>
<dbReference type="SUPFAM" id="SSF55681">
    <property type="entry name" value="Class II aaRS and biotin synthetases"/>
    <property type="match status" value="2"/>
</dbReference>
<evidence type="ECO:0000256" key="9">
    <source>
        <dbReference type="ARBA" id="ARBA00023146"/>
    </source>
</evidence>
<sequence>MKKSSKEIRDLFISFWKEEPRNSKEIPSSSLVPQNDSTLLFVNSGMFPLVPYLNGIPHPLGKRIHNIQRCVRTNDIDEVGDNRHLVMFEMIGNWSLGDFDKTNQIPWIMEFFVEKCGLDPFRIFVSVFAGDESAPKDDTAIETWKKVFAKYGIKAEYSDNISKLPKPWNPEEGVPEELKNWKYRIFPYSKKKNWWSRAEVPGEIGGPTSEIFYDMGRVELIQDVYHINDDSGRFIEIGNNVFMEYKLDQEMKWVPLEQKNIDFGGGLERIVLACQNISDPYKTDLFQNIIFKTETLAGKKYELSKSLNLNLEVKSFRVLAEHIRSSVFLLGDGVTPSNKDQGYILRRLIRRMIRHAHLLKIQDNFTKSLANVVIDDYADAYPHLSENREKILEEIEKEEIRFRKTLENGLNNINKLFQKVSQNSQHDISPEHIITKNLDTIYELNGKKLNLGEWAFYFYETYGFPPEMFLEELSSFVNKVSLENYKQAYVKIDDQLVSTIIEKFKYLSEQHRINSKASAEKKFLGGLADTSDETTKLHTAHHLLLAAIQKLLNKDIKQRGSNITSQRLRMDFNFDRKLTQDEIEAIENLVNQKIEESLPVFRLEMPKVEAEKLRAQMEFGQRYPEIVSVYIIGNIKLDKEKYQISEIIEQYDKVFSIEFCAGPHVSNTSKLSEGGKKFKVFEHVSIGANLKRIKAGLISVSK</sequence>
<dbReference type="InterPro" id="IPR050058">
    <property type="entry name" value="Ala-tRNA_ligase"/>
</dbReference>
<dbReference type="SMART" id="SM00863">
    <property type="entry name" value="tRNA_SAD"/>
    <property type="match status" value="1"/>
</dbReference>
<feature type="domain" description="Alanyl-transfer RNA synthetases family profile" evidence="10">
    <location>
        <begin position="3"/>
        <end position="695"/>
    </location>
</feature>
<keyword evidence="9" id="KW-0030">Aminoacyl-tRNA synthetase</keyword>
<dbReference type="PROSITE" id="PS50860">
    <property type="entry name" value="AA_TRNA_LIGASE_II_ALA"/>
    <property type="match status" value="1"/>
</dbReference>
<gene>
    <name evidence="11" type="ORF">D6810_02775</name>
</gene>
<dbReference type="Pfam" id="PF07973">
    <property type="entry name" value="tRNA_SAD"/>
    <property type="match status" value="1"/>
</dbReference>
<dbReference type="GO" id="GO:0004813">
    <property type="term" value="F:alanine-tRNA ligase activity"/>
    <property type="evidence" value="ECO:0007669"/>
    <property type="project" value="UniProtKB-EC"/>
</dbReference>
<evidence type="ECO:0000256" key="2">
    <source>
        <dbReference type="ARBA" id="ARBA00013168"/>
    </source>
</evidence>
<evidence type="ECO:0000256" key="8">
    <source>
        <dbReference type="ARBA" id="ARBA00022917"/>
    </source>
</evidence>
<dbReference type="SUPFAM" id="SSF55186">
    <property type="entry name" value="ThrRS/AlaRS common domain"/>
    <property type="match status" value="1"/>
</dbReference>
<dbReference type="PRINTS" id="PR00980">
    <property type="entry name" value="TRNASYNTHALA"/>
</dbReference>
<dbReference type="EC" id="6.1.1.7" evidence="2"/>
<dbReference type="InterPro" id="IPR018164">
    <property type="entry name" value="Ala-tRNA-synth_IIc_N"/>
</dbReference>
<dbReference type="SUPFAM" id="SSF101353">
    <property type="entry name" value="Putative anticodon-binding domain of alanyl-tRNA synthetase (AlaRS)"/>
    <property type="match status" value="1"/>
</dbReference>
<dbReference type="FunFam" id="3.30.980.10:FF:000004">
    <property type="entry name" value="Alanine--tRNA ligase, cytoplasmic"/>
    <property type="match status" value="1"/>
</dbReference>
<dbReference type="EMBL" id="RFKV01000089">
    <property type="protein sequence ID" value="RMD76860.1"/>
    <property type="molecule type" value="Genomic_DNA"/>
</dbReference>
<evidence type="ECO:0000256" key="6">
    <source>
        <dbReference type="ARBA" id="ARBA00022840"/>
    </source>
</evidence>
<organism evidence="11 12">
    <name type="scientific">Candidatus Dojkabacteria bacterium</name>
    <dbReference type="NCBI Taxonomy" id="2099670"/>
    <lineage>
        <taxon>Bacteria</taxon>
        <taxon>Candidatus Dojkabacteria</taxon>
    </lineage>
</organism>
<evidence type="ECO:0000259" key="10">
    <source>
        <dbReference type="PROSITE" id="PS50860"/>
    </source>
</evidence>
<evidence type="ECO:0000256" key="1">
    <source>
        <dbReference type="ARBA" id="ARBA00008226"/>
    </source>
</evidence>
<dbReference type="Gene3D" id="3.30.930.10">
    <property type="entry name" value="Bira Bifunctional Protein, Domain 2"/>
    <property type="match status" value="1"/>
</dbReference>
<dbReference type="GO" id="GO:0005524">
    <property type="term" value="F:ATP binding"/>
    <property type="evidence" value="ECO:0007669"/>
    <property type="project" value="UniProtKB-KW"/>
</dbReference>
<dbReference type="InterPro" id="IPR018163">
    <property type="entry name" value="Thr/Ala-tRNA-synth_IIc_edit"/>
</dbReference>
<name>A0A3M0YXF6_9BACT</name>
<keyword evidence="4 11" id="KW-0436">Ligase</keyword>
<evidence type="ECO:0000313" key="12">
    <source>
        <dbReference type="Proteomes" id="UP000269410"/>
    </source>
</evidence>
<comment type="similarity">
    <text evidence="1">Belongs to the class-II aminoacyl-tRNA synthetase family.</text>
</comment>
<dbReference type="PANTHER" id="PTHR11777">
    <property type="entry name" value="ALANYL-TRNA SYNTHETASE"/>
    <property type="match status" value="1"/>
</dbReference>
<evidence type="ECO:0000313" key="11">
    <source>
        <dbReference type="EMBL" id="RMD76860.1"/>
    </source>
</evidence>